<comment type="caution">
    <text evidence="1">The sequence shown here is derived from an EMBL/GenBank/DDBJ whole genome shotgun (WGS) entry which is preliminary data.</text>
</comment>
<reference evidence="1 2" key="1">
    <citation type="submission" date="2020-02" db="EMBL/GenBank/DDBJ databases">
        <title>Draft genome sequence of Limisphaera ngatamarikiensis NGM72.4T, a thermophilic Verrucomicrobia grouped in subdivision 3.</title>
        <authorList>
            <person name="Carere C.R."/>
            <person name="Steen J."/>
            <person name="Hugenholtz P."/>
            <person name="Stott M.B."/>
        </authorList>
    </citation>
    <scope>NUCLEOTIDE SEQUENCE [LARGE SCALE GENOMIC DNA]</scope>
    <source>
        <strain evidence="1 2">NGM72.4</strain>
    </source>
</reference>
<name>A0A6M1RSC7_9BACT</name>
<sequence>MQSFVAASAGPVGRRLHRIRVLSDGRPGHENQSLGLAEALARRTGASVDCQRLPDVGGPPLRWWAAVRHGGPAPDLILGAGHKTHLALWLAARRFGARSVVIMKPTWPTFLFDLCLVPRHDLEGGRAGPRVVPTWGALSRIPEELPPKEPRGLILLGGPSRSHEWAGDTLIPWLHEVVAARPELHWAAADSHRTPAGFLTAVVRAGVPVTPLPRERTSSRQLLEQLLVAEEVWVTSDSVSMAFEAVTAGARVGLFPMPVRDAGGGPVRALETLVEGRYATLFPAWRLQGRRLPPPRRLHETARCAALILERFFPGHAP</sequence>
<dbReference type="InterPro" id="IPR009367">
    <property type="entry name" value="Elm1-like"/>
</dbReference>
<dbReference type="AlphaFoldDB" id="A0A6M1RSC7"/>
<organism evidence="1 2">
    <name type="scientific">Limisphaera ngatamarikiensis</name>
    <dbReference type="NCBI Taxonomy" id="1324935"/>
    <lineage>
        <taxon>Bacteria</taxon>
        <taxon>Pseudomonadati</taxon>
        <taxon>Verrucomicrobiota</taxon>
        <taxon>Verrucomicrobiia</taxon>
        <taxon>Limisphaerales</taxon>
        <taxon>Limisphaeraceae</taxon>
        <taxon>Limisphaera</taxon>
    </lineage>
</organism>
<accession>A0A6M1RSC7</accession>
<dbReference type="EMBL" id="JAAKYA010000015">
    <property type="protein sequence ID" value="NGO38384.1"/>
    <property type="molecule type" value="Genomic_DNA"/>
</dbReference>
<evidence type="ECO:0000313" key="2">
    <source>
        <dbReference type="Proteomes" id="UP000477311"/>
    </source>
</evidence>
<keyword evidence="2" id="KW-1185">Reference proteome</keyword>
<gene>
    <name evidence="1" type="ORF">G4L39_03095</name>
</gene>
<dbReference type="Proteomes" id="UP000477311">
    <property type="component" value="Unassembled WGS sequence"/>
</dbReference>
<dbReference type="RefSeq" id="WP_165105822.1">
    <property type="nucleotide sequence ID" value="NZ_JAAKYA010000015.1"/>
</dbReference>
<proteinExistence type="predicted"/>
<protein>
    <submittedName>
        <fullName evidence="1">Nucleoside-diphosphate sugar epimerase</fullName>
    </submittedName>
</protein>
<evidence type="ECO:0000313" key="1">
    <source>
        <dbReference type="EMBL" id="NGO38384.1"/>
    </source>
</evidence>
<dbReference type="Pfam" id="PF06258">
    <property type="entry name" value="Mito_fiss_Elm1"/>
    <property type="match status" value="1"/>
</dbReference>